<feature type="domain" description="Sulfatase-modifying factor enzyme-like" evidence="2">
    <location>
        <begin position="53"/>
        <end position="297"/>
    </location>
</feature>
<sequence>MVANALDTKRTISITFVTLALAGCDQSIEPTVPAPMNISPAEVQLFISEVKNNFVYVEGGKFLMGDFGAQYGREQAYYDEDNDSKPVHQVELSSFSINRFKVTNSEYQFYLSYNGLSLRDKGAINKKKWDDINSAPNTPAHTDWYEAEKYCKWLASITNQDVLMPTEAQWEYAARSRGQFLAVATNDGTYQAEPRSMLSQTYSPKGINISSNGDRSDFGKKMGWSTEYYSPLPVDMFPPNPLGLYSMSDNGYEWVGDWYDPDYYSYSPEKNPEGPVEPTFKDRFGRFVKVVRGQDVADPYFGQGVNVFRRAEDPFGRFGKAGLIHVDNKTFRCVINSPEPATSSSMNKLDVDSSKLKVRQ</sequence>
<reference evidence="3 4" key="1">
    <citation type="submission" date="2020-08" db="EMBL/GenBank/DDBJ databases">
        <title>Putative novel bacterial strains isolated from necrotic wheat leaf tissues caused by Xanthomonas translucens.</title>
        <authorList>
            <person name="Tambong J.T."/>
        </authorList>
    </citation>
    <scope>NUCLEOTIDE SEQUENCE [LARGE SCALE GENOMIC DNA]</scope>
    <source>
        <strain evidence="3 4">DOAB 1069</strain>
    </source>
</reference>
<proteinExistence type="predicted"/>
<dbReference type="InterPro" id="IPR042095">
    <property type="entry name" value="SUMF_sf"/>
</dbReference>
<evidence type="ECO:0000256" key="1">
    <source>
        <dbReference type="SAM" id="MobiDB-lite"/>
    </source>
</evidence>
<name>A0ABR7AUT0_9PSED</name>
<dbReference type="Proteomes" id="UP000651852">
    <property type="component" value="Unassembled WGS sequence"/>
</dbReference>
<evidence type="ECO:0000259" key="2">
    <source>
        <dbReference type="Pfam" id="PF03781"/>
    </source>
</evidence>
<dbReference type="Gene3D" id="3.90.1580.10">
    <property type="entry name" value="paralog of FGE (formylglycine-generating enzyme)"/>
    <property type="match status" value="1"/>
</dbReference>
<dbReference type="PANTHER" id="PTHR23150">
    <property type="entry name" value="SULFATASE MODIFYING FACTOR 1, 2"/>
    <property type="match status" value="1"/>
</dbReference>
<dbReference type="InterPro" id="IPR016187">
    <property type="entry name" value="CTDL_fold"/>
</dbReference>
<dbReference type="PANTHER" id="PTHR23150:SF19">
    <property type="entry name" value="FORMYLGLYCINE-GENERATING ENZYME"/>
    <property type="match status" value="1"/>
</dbReference>
<feature type="compositionally biased region" description="Basic and acidic residues" evidence="1">
    <location>
        <begin position="349"/>
        <end position="360"/>
    </location>
</feature>
<evidence type="ECO:0000313" key="4">
    <source>
        <dbReference type="Proteomes" id="UP000651852"/>
    </source>
</evidence>
<feature type="region of interest" description="Disordered" evidence="1">
    <location>
        <begin position="339"/>
        <end position="360"/>
    </location>
</feature>
<dbReference type="RefSeq" id="WP_187520428.1">
    <property type="nucleotide sequence ID" value="NZ_JACONW010000006.1"/>
</dbReference>
<dbReference type="Pfam" id="PF03781">
    <property type="entry name" value="FGE-sulfatase"/>
    <property type="match status" value="1"/>
</dbReference>
<dbReference type="InterPro" id="IPR005532">
    <property type="entry name" value="SUMF_dom"/>
</dbReference>
<accession>A0ABR7AUT0</accession>
<keyword evidence="4" id="KW-1185">Reference proteome</keyword>
<dbReference type="SUPFAM" id="SSF56436">
    <property type="entry name" value="C-type lectin-like"/>
    <property type="match status" value="1"/>
</dbReference>
<organism evidence="3 4">
    <name type="scientific">Pseudomonas folii</name>
    <dbReference type="NCBI Taxonomy" id="2762593"/>
    <lineage>
        <taxon>Bacteria</taxon>
        <taxon>Pseudomonadati</taxon>
        <taxon>Pseudomonadota</taxon>
        <taxon>Gammaproteobacteria</taxon>
        <taxon>Pseudomonadales</taxon>
        <taxon>Pseudomonadaceae</taxon>
        <taxon>Pseudomonas</taxon>
    </lineage>
</organism>
<comment type="caution">
    <text evidence="3">The sequence shown here is derived from an EMBL/GenBank/DDBJ whole genome shotgun (WGS) entry which is preliminary data.</text>
</comment>
<evidence type="ECO:0000313" key="3">
    <source>
        <dbReference type="EMBL" id="MBC3948673.1"/>
    </source>
</evidence>
<dbReference type="EMBL" id="JACONW010000006">
    <property type="protein sequence ID" value="MBC3948673.1"/>
    <property type="molecule type" value="Genomic_DNA"/>
</dbReference>
<dbReference type="InterPro" id="IPR051043">
    <property type="entry name" value="Sulfatase_Mod_Factor_Kinase"/>
</dbReference>
<protein>
    <submittedName>
        <fullName evidence="3">Formylglycine-generating enzyme family protein</fullName>
    </submittedName>
</protein>
<gene>
    <name evidence="3" type="ORF">H8S59_02690</name>
</gene>